<dbReference type="InterPro" id="IPR050493">
    <property type="entry name" value="FAD-dep_Monooxygenase_BioMet"/>
</dbReference>
<dbReference type="GO" id="GO:0004497">
    <property type="term" value="F:monooxygenase activity"/>
    <property type="evidence" value="ECO:0007669"/>
    <property type="project" value="UniProtKB-KW"/>
</dbReference>
<gene>
    <name evidence="8" type="ORF">CNMCM6805_004371</name>
</gene>
<dbReference type="EMBL" id="JAAAPX010000232">
    <property type="protein sequence ID" value="KAF4226574.1"/>
    <property type="molecule type" value="Genomic_DNA"/>
</dbReference>
<evidence type="ECO:0008006" key="10">
    <source>
        <dbReference type="Google" id="ProtNLM"/>
    </source>
</evidence>
<evidence type="ECO:0000259" key="6">
    <source>
        <dbReference type="Pfam" id="PF00501"/>
    </source>
</evidence>
<dbReference type="CDD" id="cd04433">
    <property type="entry name" value="AFD_class_I"/>
    <property type="match status" value="1"/>
</dbReference>
<comment type="similarity">
    <text evidence="1">Belongs to the paxM FAD-dependent monooxygenase family.</text>
</comment>
<evidence type="ECO:0000313" key="8">
    <source>
        <dbReference type="EMBL" id="KAF4226574.1"/>
    </source>
</evidence>
<dbReference type="Proteomes" id="UP000653565">
    <property type="component" value="Unassembled WGS sequence"/>
</dbReference>
<dbReference type="InterPro" id="IPR020845">
    <property type="entry name" value="AMP-binding_CS"/>
</dbReference>
<proteinExistence type="inferred from homology"/>
<dbReference type="PRINTS" id="PR00420">
    <property type="entry name" value="RNGMNOXGNASE"/>
</dbReference>
<feature type="domain" description="FAD-binding" evidence="7">
    <location>
        <begin position="43"/>
        <end position="386"/>
    </location>
</feature>
<dbReference type="InterPro" id="IPR036188">
    <property type="entry name" value="FAD/NAD-bd_sf"/>
</dbReference>
<dbReference type="InterPro" id="IPR045851">
    <property type="entry name" value="AMP-bd_C_sf"/>
</dbReference>
<evidence type="ECO:0000256" key="4">
    <source>
        <dbReference type="ARBA" id="ARBA00023002"/>
    </source>
</evidence>
<evidence type="ECO:0000259" key="7">
    <source>
        <dbReference type="Pfam" id="PF01494"/>
    </source>
</evidence>
<keyword evidence="5" id="KW-0503">Monooxygenase</keyword>
<sequence>MTVTQSHWRRLNIGIIGGGIGTVFLPSRKYTASTKQRPMIVGGLAAATSLRRAGHSVTVYERSEYTRNAGASISCPANGSKWLAKWGVDISHGQPVSIHKQIRRDIETGEVLDHLDLSDYADRWGHDYYNFYRVDMHRMLWIAATSQGDGEPAVVKMGHTCDFVNVETGQITFSNGITIQHDLVVGADGIGSRIRRCLGFVPERKRATSGCIHCVIKTSEVHRLGLPEMARSDSLEYWGQGLHKIVYSACRGGSVQSLYLFFPLSCADHEEDQENWTEEATYQQALKPYPNLDQRLRTLIAHSFDIRPWRLFEHSPYAMWQLGRTCIMGDAAHPMLPDQSQGACQAIKDAGALGVVFSRDYTFTNDITAGLQLYECVRKPRASRVQAASARARENLSERIGFSTSTDSALYRVENEAQKLTIEEINRYNMSEHIASQADPKYCLEEVAGVVFNDPELGVAAGYEQLIDDIVHTQNAIYETLDGSNFDGRGLLQEDNLMVGLLAPNGYACVVGSLAILSLGGAVVPLAPALLPEEGTYFLRECRSCLLLSAPELQETARAMMQHTDHKGSERIRMVPIATMTGLTREMAFKIDSHLTIARSRPGLVIFTSGTIGPPKGVVLPRAVFDMLAPKTYEHNGVFLSHRVVHWIGGITPLIALAVCGTRIDFLKPSSPPAAFWERIRWKRVTIFFPVPSLMQEMKVYFEQHIRGLPPARRKDYIEGARHIQFMQSSSAMPAPSTLAFWTELRGKAVKVAYASTEAGGVASRTSGHPTLDSSIGKPLPDVEFKLSSDGEILLKSPRMILRYLNNEKAMRAAVDADGFYHTGDLAHKVGSEYIFDGRASTDIIRIDTGYKVLVPPVEHALLSLSYISEASVVPLPDPSVGYRVAAVIRVCEGEEALGKVTLQRIRDDLFATLPAYTIPTALRILSNNELLPRSDSGKLIKRVISDTFFNGPHTEFWDLNEEADTKAHKPWDWAGIQR</sequence>
<comment type="caution">
    <text evidence="8">The sequence shown here is derived from an EMBL/GenBank/DDBJ whole genome shotgun (WGS) entry which is preliminary data.</text>
</comment>
<evidence type="ECO:0000256" key="2">
    <source>
        <dbReference type="ARBA" id="ARBA00022630"/>
    </source>
</evidence>
<dbReference type="InterPro" id="IPR002938">
    <property type="entry name" value="FAD-bd"/>
</dbReference>
<dbReference type="Pfam" id="PF00501">
    <property type="entry name" value="AMP-binding"/>
    <property type="match status" value="1"/>
</dbReference>
<dbReference type="SUPFAM" id="SSF51905">
    <property type="entry name" value="FAD/NAD(P)-binding domain"/>
    <property type="match status" value="1"/>
</dbReference>
<dbReference type="PANTHER" id="PTHR13789:SF172">
    <property type="entry name" value="HYDROXYLASE, PUTATIVE (AFU_ORTHOLOGUE AFUA_1G12410)-RELATED"/>
    <property type="match status" value="1"/>
</dbReference>
<keyword evidence="3" id="KW-0274">FAD</keyword>
<dbReference type="InterPro" id="IPR000873">
    <property type="entry name" value="AMP-dep_synth/lig_dom"/>
</dbReference>
<reference evidence="8" key="1">
    <citation type="journal article" date="2020" name="bioRxiv">
        <title>Genomic and phenotypic heterogeneity of clinical isolates of the human pathogens Aspergillus fumigatus, Aspergillus lentulus and Aspergillus fumigatiaffinis.</title>
        <authorList>
            <person name="dos Santos R.A.C."/>
            <person name="Steenwyk J.L."/>
            <person name="Rivero-Menendez O."/>
            <person name="Mead M.E."/>
            <person name="Silva L.P."/>
            <person name="Bastos R.W."/>
            <person name="Alastruey-Izquierdo A."/>
            <person name="Goldman G.H."/>
            <person name="Rokas A."/>
        </authorList>
    </citation>
    <scope>NUCLEOTIDE SEQUENCE</scope>
    <source>
        <strain evidence="8">CNM-CM6805</strain>
    </source>
</reference>
<evidence type="ECO:0000313" key="9">
    <source>
        <dbReference type="Proteomes" id="UP000653565"/>
    </source>
</evidence>
<dbReference type="Gene3D" id="3.40.50.12780">
    <property type="entry name" value="N-terminal domain of ligase-like"/>
    <property type="match status" value="1"/>
</dbReference>
<keyword evidence="2" id="KW-0285">Flavoprotein</keyword>
<protein>
    <recommendedName>
        <fullName evidence="10">FAD-binding domain-containing protein</fullName>
    </recommendedName>
</protein>
<dbReference type="GO" id="GO:0071949">
    <property type="term" value="F:FAD binding"/>
    <property type="evidence" value="ECO:0007669"/>
    <property type="project" value="InterPro"/>
</dbReference>
<dbReference type="InterPro" id="IPR042099">
    <property type="entry name" value="ANL_N_sf"/>
</dbReference>
<keyword evidence="9" id="KW-1185">Reference proteome</keyword>
<dbReference type="PROSITE" id="PS00455">
    <property type="entry name" value="AMP_BINDING"/>
    <property type="match status" value="1"/>
</dbReference>
<reference evidence="8" key="2">
    <citation type="submission" date="2020-04" db="EMBL/GenBank/DDBJ databases">
        <authorList>
            <person name="Santos R.A.C."/>
            <person name="Steenwyk J.L."/>
            <person name="Rivero-Menendez O."/>
            <person name="Mead M.E."/>
            <person name="Silva L.P."/>
            <person name="Bastos R.W."/>
            <person name="Alastruey-Izquierdo A."/>
            <person name="Goldman G.H."/>
            <person name="Rokas A."/>
        </authorList>
    </citation>
    <scope>NUCLEOTIDE SEQUENCE</scope>
    <source>
        <strain evidence="8">CNM-CM6805</strain>
    </source>
</reference>
<dbReference type="SUPFAM" id="SSF56801">
    <property type="entry name" value="Acetyl-CoA synthetase-like"/>
    <property type="match status" value="1"/>
</dbReference>
<dbReference type="AlphaFoldDB" id="A0A8H4GQN2"/>
<dbReference type="Gene3D" id="3.30.300.30">
    <property type="match status" value="1"/>
</dbReference>
<dbReference type="Pfam" id="PF01494">
    <property type="entry name" value="FAD_binding_3"/>
    <property type="match status" value="1"/>
</dbReference>
<dbReference type="Gene3D" id="3.50.50.60">
    <property type="entry name" value="FAD/NAD(P)-binding domain"/>
    <property type="match status" value="1"/>
</dbReference>
<accession>A0A8H4GQN2</accession>
<dbReference type="PANTHER" id="PTHR13789">
    <property type="entry name" value="MONOOXYGENASE"/>
    <property type="match status" value="1"/>
</dbReference>
<evidence type="ECO:0000256" key="1">
    <source>
        <dbReference type="ARBA" id="ARBA00007992"/>
    </source>
</evidence>
<name>A0A8H4GQN2_9EURO</name>
<evidence type="ECO:0000256" key="3">
    <source>
        <dbReference type="ARBA" id="ARBA00022827"/>
    </source>
</evidence>
<organism evidence="8 9">
    <name type="scientific">Aspergillus fumigatiaffinis</name>
    <dbReference type="NCBI Taxonomy" id="340414"/>
    <lineage>
        <taxon>Eukaryota</taxon>
        <taxon>Fungi</taxon>
        <taxon>Dikarya</taxon>
        <taxon>Ascomycota</taxon>
        <taxon>Pezizomycotina</taxon>
        <taxon>Eurotiomycetes</taxon>
        <taxon>Eurotiomycetidae</taxon>
        <taxon>Eurotiales</taxon>
        <taxon>Aspergillaceae</taxon>
        <taxon>Aspergillus</taxon>
        <taxon>Aspergillus subgen. Fumigati</taxon>
    </lineage>
</organism>
<keyword evidence="4" id="KW-0560">Oxidoreductase</keyword>
<feature type="domain" description="AMP-dependent synthetase/ligase" evidence="6">
    <location>
        <begin position="490"/>
        <end position="804"/>
    </location>
</feature>
<evidence type="ECO:0000256" key="5">
    <source>
        <dbReference type="ARBA" id="ARBA00023033"/>
    </source>
</evidence>